<feature type="compositionally biased region" description="Acidic residues" evidence="1">
    <location>
        <begin position="889"/>
        <end position="904"/>
    </location>
</feature>
<name>A0AAV2IP11_LYMST</name>
<dbReference type="EMBL" id="CAXITT010001021">
    <property type="protein sequence ID" value="CAL1547605.1"/>
    <property type="molecule type" value="Genomic_DNA"/>
</dbReference>
<dbReference type="InterPro" id="IPR033228">
    <property type="entry name" value="SZT2"/>
</dbReference>
<dbReference type="Proteomes" id="UP001497497">
    <property type="component" value="Unassembled WGS sequence"/>
</dbReference>
<reference evidence="2 3" key="1">
    <citation type="submission" date="2024-04" db="EMBL/GenBank/DDBJ databases">
        <authorList>
            <consortium name="Genoscope - CEA"/>
            <person name="William W."/>
        </authorList>
    </citation>
    <scope>NUCLEOTIDE SEQUENCE [LARGE SCALE GENOMIC DNA]</scope>
</reference>
<dbReference type="PANTHER" id="PTHR14918:SF3">
    <property type="entry name" value="KICSTOR COMPLEX PROTEIN SZT2"/>
    <property type="match status" value="1"/>
</dbReference>
<evidence type="ECO:0000313" key="2">
    <source>
        <dbReference type="EMBL" id="CAL1547605.1"/>
    </source>
</evidence>
<keyword evidence="3" id="KW-1185">Reference proteome</keyword>
<proteinExistence type="predicted"/>
<evidence type="ECO:0000313" key="3">
    <source>
        <dbReference type="Proteomes" id="UP001497497"/>
    </source>
</evidence>
<dbReference type="PANTHER" id="PTHR14918">
    <property type="entry name" value="KICSTOR COMPLEX PROTEIN SZT2"/>
    <property type="match status" value="1"/>
</dbReference>
<gene>
    <name evidence="2" type="ORF">GSLYS_00020922001</name>
</gene>
<evidence type="ECO:0000256" key="1">
    <source>
        <dbReference type="SAM" id="MobiDB-lite"/>
    </source>
</evidence>
<feature type="region of interest" description="Disordered" evidence="1">
    <location>
        <begin position="1119"/>
        <end position="1201"/>
    </location>
</feature>
<accession>A0AAV2IP11</accession>
<feature type="region of interest" description="Disordered" evidence="1">
    <location>
        <begin position="975"/>
        <end position="996"/>
    </location>
</feature>
<organism evidence="2 3">
    <name type="scientific">Lymnaea stagnalis</name>
    <name type="common">Great pond snail</name>
    <name type="synonym">Helix stagnalis</name>
    <dbReference type="NCBI Taxonomy" id="6523"/>
    <lineage>
        <taxon>Eukaryota</taxon>
        <taxon>Metazoa</taxon>
        <taxon>Spiralia</taxon>
        <taxon>Lophotrochozoa</taxon>
        <taxon>Mollusca</taxon>
        <taxon>Gastropoda</taxon>
        <taxon>Heterobranchia</taxon>
        <taxon>Euthyneura</taxon>
        <taxon>Panpulmonata</taxon>
        <taxon>Hygrophila</taxon>
        <taxon>Lymnaeoidea</taxon>
        <taxon>Lymnaeidae</taxon>
        <taxon>Lymnaea</taxon>
    </lineage>
</organism>
<feature type="compositionally biased region" description="Polar residues" evidence="1">
    <location>
        <begin position="1176"/>
        <end position="1185"/>
    </location>
</feature>
<dbReference type="GO" id="GO:0005777">
    <property type="term" value="C:peroxisome"/>
    <property type="evidence" value="ECO:0007669"/>
    <property type="project" value="InterPro"/>
</dbReference>
<feature type="non-terminal residue" evidence="2">
    <location>
        <position position="1201"/>
    </location>
</feature>
<comment type="caution">
    <text evidence="2">The sequence shown here is derived from an EMBL/GenBank/DDBJ whole genome shotgun (WGS) entry which is preliminary data.</text>
</comment>
<dbReference type="AlphaFoldDB" id="A0AAV2IP11"/>
<sequence length="1201" mass="135710">MNIDVLNTTIMDSHPPVDAQDSAEQTVTDLPDVDAAHVYVLMKKNTRVSRNIRACWFFRHLRRKVSFTPLTSVEGLTEELTLVSVVPKDSEVQLLDGQTYQVCVCPDTIVTFLSSQYRLSFTLDLSPSVMSVDVQNGSYVFEGIFQSLSRCLRGLVMPLVIPGSSIRYSPELYISVICHTPVVCSSTNQVLVQGVKINQDNIDNYLKHIEFELIQFEAALSSSFATLLKLFFLDEDEEEGGDNEFNLTDHIGNPEAGFTNMLRYGILALQLLPDNSSSGIIVITDGIVGLPNSYLIELLLNQMRTYTTMCSFIKVGSPSGLYRKLAHVPHIELMQAIATATFGAYLGAGPDVSEEKGEANLYHRAMLFWSFQRGLEGFDYEITHLMLHRHPITGETFGLENMRKEREKRTVLAGLHSVLSVRLREGYTIKSVSFKKDNTEIHVRLHFPWRDYGKIEYAASAAWPLTSSSPVTNIEVTVEGSYDLLHEMLCKPSTEVKSTLRMNNIKTLWTILERIASTDKMLEHLQSFSSEPTYYQTPESILSGVPLFYIQPEGPSINMQLKAGTMDRFAAFWKQVILLDTNNWSAQKWLHSHRICLVLEHDRHFPKCFQVPNASSRFTSIQCRQAMASLSLLLREWSTFVLAENHSYIKFLQHDQDKPPKFFCALRLTSKAPNMIIRMGFLGGTPATIRLEELHNLREKIRDLHFPQRGTQKTHRKGAPGSSSGGQEEKQKPYKCPLSREGSEISCCILLRKPVEKILVVYETKPRDMTVVKESLREVTGRKPQDPMRSVFRTLTHYLQHQRWVWNVQANEKSNMSMVSLSRMLATLTKLRLQEGFHFAVSGSGITNLVLEVDMKINEAEGDEDPSNITACVVQYIIFPPHVKSNDDSLSDDDQDDTATTESDGEVQIVTECWVEPQYGVCCNNTPERQHFNGLTYLDIAKAFYPYDYECVSSLTTFEHLVYLCENSAIPSPDVVASRQSSPPSTPGNPFAGKREESFRSEPTVNYISFPFDLQSILPRSQQAELLFSTFIIGDGSRVSQDVVLDPKEPNELLLSLFFEKLKGSHNNEILVSADDCYRFTQHVLHRSRDHVRYPVPFTYRTDGIPYREGTFAFEHGNLFETDHDGTDASSTSTRKNPDTRHKRAGDHITPMVGRKDADVPRTAPHGATSKHLYSKFTQVPQSTPAADKVPGNYPNSSNRS</sequence>
<feature type="region of interest" description="Disordered" evidence="1">
    <location>
        <begin position="884"/>
        <end position="904"/>
    </location>
</feature>
<feature type="region of interest" description="Disordered" evidence="1">
    <location>
        <begin position="703"/>
        <end position="738"/>
    </location>
</feature>
<protein>
    <submittedName>
        <fullName evidence="2">Uncharacterized protein</fullName>
    </submittedName>
</protein>